<feature type="domain" description="CCHC-type" evidence="5">
    <location>
        <begin position="723"/>
        <end position="737"/>
    </location>
</feature>
<dbReference type="GO" id="GO:0008270">
    <property type="term" value="F:zinc ion binding"/>
    <property type="evidence" value="ECO:0007669"/>
    <property type="project" value="UniProtKB-KW"/>
</dbReference>
<feature type="compositionally biased region" description="Low complexity" evidence="3">
    <location>
        <begin position="752"/>
        <end position="769"/>
    </location>
</feature>
<feature type="region of interest" description="Disordered" evidence="3">
    <location>
        <begin position="743"/>
        <end position="810"/>
    </location>
</feature>
<feature type="compositionally biased region" description="Pro residues" evidence="3">
    <location>
        <begin position="414"/>
        <end position="423"/>
    </location>
</feature>
<evidence type="ECO:0000313" key="6">
    <source>
        <dbReference type="EMBL" id="OLQ15438.1"/>
    </source>
</evidence>
<evidence type="ECO:0000259" key="4">
    <source>
        <dbReference type="PROSITE" id="PS50103"/>
    </source>
</evidence>
<feature type="compositionally biased region" description="Basic and acidic residues" evidence="3">
    <location>
        <begin position="39"/>
        <end position="49"/>
    </location>
</feature>
<keyword evidence="1" id="KW-0479">Metal-binding</keyword>
<feature type="domain" description="C3H1-type" evidence="4">
    <location>
        <begin position="690"/>
        <end position="718"/>
    </location>
</feature>
<feature type="region of interest" description="Disordered" evidence="3">
    <location>
        <begin position="673"/>
        <end position="696"/>
    </location>
</feature>
<feature type="zinc finger region" description="C3H1-type" evidence="1">
    <location>
        <begin position="690"/>
        <end position="718"/>
    </location>
</feature>
<feature type="region of interest" description="Disordered" evidence="3">
    <location>
        <begin position="1"/>
        <end position="96"/>
    </location>
</feature>
<dbReference type="AlphaFoldDB" id="A0A1Q9F6W7"/>
<evidence type="ECO:0000256" key="1">
    <source>
        <dbReference type="PROSITE-ProRule" id="PRU00723"/>
    </source>
</evidence>
<evidence type="ECO:0008006" key="8">
    <source>
        <dbReference type="Google" id="ProtNLM"/>
    </source>
</evidence>
<comment type="caution">
    <text evidence="6">The sequence shown here is derived from an EMBL/GenBank/DDBJ whole genome shotgun (WGS) entry which is preliminary data.</text>
</comment>
<evidence type="ECO:0000313" key="7">
    <source>
        <dbReference type="Proteomes" id="UP000186817"/>
    </source>
</evidence>
<feature type="compositionally biased region" description="Gly residues" evidence="3">
    <location>
        <begin position="1"/>
        <end position="10"/>
    </location>
</feature>
<keyword evidence="7" id="KW-1185">Reference proteome</keyword>
<keyword evidence="1" id="KW-0863">Zinc-finger</keyword>
<keyword evidence="2" id="KW-0175">Coiled coil</keyword>
<sequence>MAGEAAGPGEGPVEDGDRALGDEIVDPPAGGGRVAEEEDGRRPEVRVDEDIVEPSYGEDGVNLGESSGAAHGSHGSHGGTSAFEPAVPPADRQRPVPMTLDEGVGQRVDRDARENAYEAMERRSEDVSQVARSLAYMTSLVTTLVGRMDRVEQAQTSSGRRTATTSACMETPMVGTPEAGSLGWVDLRRLDAQLGRMSLEAGDQQLSMERPLATMDSIMAGTFSSDDSETARRRLEQERGVPGSLLGPLAAPLAPVVLSGAPGEAELEMARRSLQERAAEALAAERQRLLQETSQPGTSFVSATSEVVQGQGQPDNAAMKMDGLVIGAPPSGLVFVQGEWRPYMMVQGQMVIQSVSAVKASAAGLSLAAQAYDPATGPGLDDGVRPPPPPPPPRSPTTPRRGTTLGNNATPGGTPVPPPPPSTPATGTSGGPGSTSPGQVEEPSKLVMKLPPLMATKGTDAAVVAGDWLAQLEPSMASLSSTVAGIYSSGSFADPPERTGGTPAIGPLVEQRASMLLLDSLPEDLKAEAVSVRAVTVLAMVFLVHCSFQPGGSAEKAFLLHFLTSPDTGSAVDVAVASIRKWIRLLRRGKELQVVLPDPSLLCRGLDKLHAQVFTPSRYPSAAFRIASFKLERQLDYKAKASDVEDYAQLILGELEAALLSQPLGAQPKLNRMEESGMHDGDRDKNKGKGKSKQPCWAWSDGSGCKYGQACMFRHDPLGPGHCWVCGSSGHLKPQCPYAGQGGAASSVATAGDSNSKSTSSGPGTSSSTMAVDGKGGSEEKPPRRPRKKGGGKAKDAVRKAEDAPSEGGSCGSIGCGATVYGYGSAFFLGVC</sequence>
<dbReference type="InterPro" id="IPR000571">
    <property type="entry name" value="Znf_CCCH"/>
</dbReference>
<feature type="compositionally biased region" description="Basic and acidic residues" evidence="3">
    <location>
        <begin position="673"/>
        <end position="687"/>
    </location>
</feature>
<dbReference type="InterPro" id="IPR001878">
    <property type="entry name" value="Znf_CCHC"/>
</dbReference>
<organism evidence="6 7">
    <name type="scientific">Symbiodinium microadriaticum</name>
    <name type="common">Dinoflagellate</name>
    <name type="synonym">Zooxanthella microadriatica</name>
    <dbReference type="NCBI Taxonomy" id="2951"/>
    <lineage>
        <taxon>Eukaryota</taxon>
        <taxon>Sar</taxon>
        <taxon>Alveolata</taxon>
        <taxon>Dinophyceae</taxon>
        <taxon>Suessiales</taxon>
        <taxon>Symbiodiniaceae</taxon>
        <taxon>Symbiodinium</taxon>
    </lineage>
</organism>
<proteinExistence type="predicted"/>
<feature type="coiled-coil region" evidence="2">
    <location>
        <begin position="264"/>
        <end position="292"/>
    </location>
</feature>
<accession>A0A1Q9F6W7</accession>
<reference evidence="6 7" key="1">
    <citation type="submission" date="2016-02" db="EMBL/GenBank/DDBJ databases">
        <title>Genome analysis of coral dinoflagellate symbionts highlights evolutionary adaptations to a symbiotic lifestyle.</title>
        <authorList>
            <person name="Aranda M."/>
            <person name="Li Y."/>
            <person name="Liew Y.J."/>
            <person name="Baumgarten S."/>
            <person name="Simakov O."/>
            <person name="Wilson M."/>
            <person name="Piel J."/>
            <person name="Ashoor H."/>
            <person name="Bougouffa S."/>
            <person name="Bajic V.B."/>
            <person name="Ryu T."/>
            <person name="Ravasi T."/>
            <person name="Bayer T."/>
            <person name="Micklem G."/>
            <person name="Kim H."/>
            <person name="Bhak J."/>
            <person name="Lajeunesse T.C."/>
            <person name="Voolstra C.R."/>
        </authorList>
    </citation>
    <scope>NUCLEOTIDE SEQUENCE [LARGE SCALE GENOMIC DNA]</scope>
    <source>
        <strain evidence="6 7">CCMP2467</strain>
    </source>
</reference>
<dbReference type="GO" id="GO:0003676">
    <property type="term" value="F:nucleic acid binding"/>
    <property type="evidence" value="ECO:0007669"/>
    <property type="project" value="InterPro"/>
</dbReference>
<dbReference type="Proteomes" id="UP000186817">
    <property type="component" value="Unassembled WGS sequence"/>
</dbReference>
<evidence type="ECO:0000256" key="3">
    <source>
        <dbReference type="SAM" id="MobiDB-lite"/>
    </source>
</evidence>
<dbReference type="EMBL" id="LSRX01000003">
    <property type="protein sequence ID" value="OLQ15438.1"/>
    <property type="molecule type" value="Genomic_DNA"/>
</dbReference>
<protein>
    <recommendedName>
        <fullName evidence="8">CCHC-type domain-containing protein</fullName>
    </recommendedName>
</protein>
<dbReference type="PROSITE" id="PS50103">
    <property type="entry name" value="ZF_C3H1"/>
    <property type="match status" value="1"/>
</dbReference>
<feature type="compositionally biased region" description="Pro residues" evidence="3">
    <location>
        <begin position="385"/>
        <end position="396"/>
    </location>
</feature>
<evidence type="ECO:0000256" key="2">
    <source>
        <dbReference type="SAM" id="Coils"/>
    </source>
</evidence>
<dbReference type="PROSITE" id="PS50158">
    <property type="entry name" value="ZF_CCHC"/>
    <property type="match status" value="1"/>
</dbReference>
<feature type="compositionally biased region" description="Basic and acidic residues" evidence="3">
    <location>
        <begin position="793"/>
        <end position="803"/>
    </location>
</feature>
<name>A0A1Q9F6W7_SYMMI</name>
<dbReference type="OrthoDB" id="483230at2759"/>
<gene>
    <name evidence="6" type="ORF">AK812_SmicGene335</name>
</gene>
<evidence type="ECO:0000259" key="5">
    <source>
        <dbReference type="PROSITE" id="PS50158"/>
    </source>
</evidence>
<keyword evidence="1" id="KW-0862">Zinc</keyword>
<feature type="region of interest" description="Disordered" evidence="3">
    <location>
        <begin position="373"/>
        <end position="442"/>
    </location>
</feature>